<keyword evidence="2" id="KW-0433">Leucine-rich repeat</keyword>
<dbReference type="SUPFAM" id="SSF52540">
    <property type="entry name" value="P-loop containing nucleoside triphosphate hydrolases"/>
    <property type="match status" value="1"/>
</dbReference>
<dbReference type="HOGENOM" id="CLU_000837_9_0_1"/>
<feature type="region of interest" description="Disordered" evidence="8">
    <location>
        <begin position="137"/>
        <end position="156"/>
    </location>
</feature>
<accession>A0A0D9WES7</accession>
<dbReference type="PRINTS" id="PR00364">
    <property type="entry name" value="DISEASERSIST"/>
</dbReference>
<dbReference type="Pfam" id="PF00931">
    <property type="entry name" value="NB-ARC"/>
    <property type="match status" value="1"/>
</dbReference>
<keyword evidence="7" id="KW-0175">Coiled coil</keyword>
<keyword evidence="5" id="KW-0611">Plant defense</keyword>
<feature type="coiled-coil region" evidence="7">
    <location>
        <begin position="38"/>
        <end position="65"/>
    </location>
</feature>
<sequence length="337" mass="38144">MAAVGEVLASIVLREVARKLGSAAGDQITAQWNFTKELDGMRMTLESVRALLRDAERRSAREEAVRLWLKRLKNAAYDISDMLDDFQTNASDAGKKKGVFHSFATTTSRFPMANKMKKMKKELAKITEEHKNFSFVPIPNTASTEQDPVDPRPQLPEWTDETAIIGRSQDKRNIMDALLKRGSNDGIMILPIYGIGGVGKTTLAHMIYDDWHSTKYDCYAWVHVSQTFDLNKIGNTIIAHIAHPEHPEKKSSVLDNNELMRKRLGNLFDGKKILIVLDDIWESNEFNMDILKFMLNVGKNGSEVDVIVTTRTEQIARKVCTAEPYKLEPLQHGTKIR</sequence>
<feature type="domain" description="NB-ARC" evidence="9">
    <location>
        <begin position="169"/>
        <end position="330"/>
    </location>
</feature>
<evidence type="ECO:0000313" key="11">
    <source>
        <dbReference type="EnsemblPlants" id="LPERR05G08390.1"/>
    </source>
</evidence>
<dbReference type="Proteomes" id="UP000032180">
    <property type="component" value="Chromosome 5"/>
</dbReference>
<proteinExistence type="inferred from homology"/>
<evidence type="ECO:0000256" key="2">
    <source>
        <dbReference type="ARBA" id="ARBA00022614"/>
    </source>
</evidence>
<dbReference type="Gene3D" id="3.40.50.300">
    <property type="entry name" value="P-loop containing nucleotide triphosphate hydrolases"/>
    <property type="match status" value="1"/>
</dbReference>
<evidence type="ECO:0000256" key="5">
    <source>
        <dbReference type="ARBA" id="ARBA00022821"/>
    </source>
</evidence>
<dbReference type="PANTHER" id="PTHR36766:SF73">
    <property type="entry name" value="NB-ARC DOMAIN-CONTAINING PROTEIN"/>
    <property type="match status" value="1"/>
</dbReference>
<comment type="similarity">
    <text evidence="1">Belongs to the disease resistance NB-LRR family.</text>
</comment>
<evidence type="ECO:0000259" key="10">
    <source>
        <dbReference type="Pfam" id="PF18052"/>
    </source>
</evidence>
<reference evidence="11" key="3">
    <citation type="submission" date="2015-04" db="UniProtKB">
        <authorList>
            <consortium name="EnsemblPlants"/>
        </authorList>
    </citation>
    <scope>IDENTIFICATION</scope>
</reference>
<dbReference type="eggNOG" id="KOG4658">
    <property type="taxonomic scope" value="Eukaryota"/>
</dbReference>
<name>A0A0D9WES7_9ORYZ</name>
<dbReference type="InterPro" id="IPR002182">
    <property type="entry name" value="NB-ARC"/>
</dbReference>
<dbReference type="Gramene" id="LPERR05G08390.1">
    <property type="protein sequence ID" value="LPERR05G08390.1"/>
    <property type="gene ID" value="LPERR05G08390"/>
</dbReference>
<dbReference type="InterPro" id="IPR027417">
    <property type="entry name" value="P-loop_NTPase"/>
</dbReference>
<evidence type="ECO:0000256" key="7">
    <source>
        <dbReference type="SAM" id="Coils"/>
    </source>
</evidence>
<evidence type="ECO:0000256" key="8">
    <source>
        <dbReference type="SAM" id="MobiDB-lite"/>
    </source>
</evidence>
<dbReference type="GO" id="GO:0043531">
    <property type="term" value="F:ADP binding"/>
    <property type="evidence" value="ECO:0007669"/>
    <property type="project" value="InterPro"/>
</dbReference>
<evidence type="ECO:0000259" key="9">
    <source>
        <dbReference type="Pfam" id="PF00931"/>
    </source>
</evidence>
<dbReference type="GO" id="GO:0006952">
    <property type="term" value="P:defense response"/>
    <property type="evidence" value="ECO:0007669"/>
    <property type="project" value="UniProtKB-KW"/>
</dbReference>
<dbReference type="Gene3D" id="1.20.5.4130">
    <property type="match status" value="1"/>
</dbReference>
<protein>
    <recommendedName>
        <fullName evidence="13">NB-ARC domain-containing protein</fullName>
    </recommendedName>
</protein>
<dbReference type="InterPro" id="IPR041118">
    <property type="entry name" value="Rx_N"/>
</dbReference>
<dbReference type="PANTHER" id="PTHR36766">
    <property type="entry name" value="PLANT BROAD-SPECTRUM MILDEW RESISTANCE PROTEIN RPW8"/>
    <property type="match status" value="1"/>
</dbReference>
<reference evidence="11 12" key="1">
    <citation type="submission" date="2012-08" db="EMBL/GenBank/DDBJ databases">
        <title>Oryza genome evolution.</title>
        <authorList>
            <person name="Wing R.A."/>
        </authorList>
    </citation>
    <scope>NUCLEOTIDE SEQUENCE</scope>
</reference>
<evidence type="ECO:0000256" key="6">
    <source>
        <dbReference type="ARBA" id="ARBA00022840"/>
    </source>
</evidence>
<keyword evidence="6" id="KW-0067">ATP-binding</keyword>
<keyword evidence="12" id="KW-1185">Reference proteome</keyword>
<feature type="domain" description="Disease resistance N-terminal" evidence="10">
    <location>
        <begin position="12"/>
        <end position="95"/>
    </location>
</feature>
<dbReference type="Pfam" id="PF18052">
    <property type="entry name" value="Rx_N"/>
    <property type="match status" value="1"/>
</dbReference>
<keyword evidence="3" id="KW-0677">Repeat</keyword>
<evidence type="ECO:0000256" key="3">
    <source>
        <dbReference type="ARBA" id="ARBA00022737"/>
    </source>
</evidence>
<evidence type="ECO:0000313" key="12">
    <source>
        <dbReference type="Proteomes" id="UP000032180"/>
    </source>
</evidence>
<organism evidence="11 12">
    <name type="scientific">Leersia perrieri</name>
    <dbReference type="NCBI Taxonomy" id="77586"/>
    <lineage>
        <taxon>Eukaryota</taxon>
        <taxon>Viridiplantae</taxon>
        <taxon>Streptophyta</taxon>
        <taxon>Embryophyta</taxon>
        <taxon>Tracheophyta</taxon>
        <taxon>Spermatophyta</taxon>
        <taxon>Magnoliopsida</taxon>
        <taxon>Liliopsida</taxon>
        <taxon>Poales</taxon>
        <taxon>Poaceae</taxon>
        <taxon>BOP clade</taxon>
        <taxon>Oryzoideae</taxon>
        <taxon>Oryzeae</taxon>
        <taxon>Oryzinae</taxon>
        <taxon>Leersia</taxon>
    </lineage>
</organism>
<dbReference type="GO" id="GO:0005524">
    <property type="term" value="F:ATP binding"/>
    <property type="evidence" value="ECO:0007669"/>
    <property type="project" value="UniProtKB-KW"/>
</dbReference>
<evidence type="ECO:0008006" key="13">
    <source>
        <dbReference type="Google" id="ProtNLM"/>
    </source>
</evidence>
<dbReference type="AlphaFoldDB" id="A0A0D9WES7"/>
<dbReference type="EnsemblPlants" id="LPERR05G08390.1">
    <property type="protein sequence ID" value="LPERR05G08390.1"/>
    <property type="gene ID" value="LPERR05G08390"/>
</dbReference>
<keyword evidence="4" id="KW-0547">Nucleotide-binding</keyword>
<evidence type="ECO:0000256" key="4">
    <source>
        <dbReference type="ARBA" id="ARBA00022741"/>
    </source>
</evidence>
<dbReference type="STRING" id="77586.A0A0D9WES7"/>
<reference evidence="12" key="2">
    <citation type="submission" date="2013-12" db="EMBL/GenBank/DDBJ databases">
        <authorList>
            <person name="Yu Y."/>
            <person name="Lee S."/>
            <person name="de Baynast K."/>
            <person name="Wissotski M."/>
            <person name="Liu L."/>
            <person name="Talag J."/>
            <person name="Goicoechea J."/>
            <person name="Angelova A."/>
            <person name="Jetty R."/>
            <person name="Kudrna D."/>
            <person name="Golser W."/>
            <person name="Rivera L."/>
            <person name="Zhang J."/>
            <person name="Wing R."/>
        </authorList>
    </citation>
    <scope>NUCLEOTIDE SEQUENCE</scope>
</reference>
<evidence type="ECO:0000256" key="1">
    <source>
        <dbReference type="ARBA" id="ARBA00008894"/>
    </source>
</evidence>